<name>A0A8X6SBC9_TRICX</name>
<evidence type="ECO:0000313" key="2">
    <source>
        <dbReference type="Proteomes" id="UP000887159"/>
    </source>
</evidence>
<organism evidence="1 2">
    <name type="scientific">Trichonephila clavipes</name>
    <name type="common">Golden silk orbweaver</name>
    <name type="synonym">Nephila clavipes</name>
    <dbReference type="NCBI Taxonomy" id="2585209"/>
    <lineage>
        <taxon>Eukaryota</taxon>
        <taxon>Metazoa</taxon>
        <taxon>Ecdysozoa</taxon>
        <taxon>Arthropoda</taxon>
        <taxon>Chelicerata</taxon>
        <taxon>Arachnida</taxon>
        <taxon>Araneae</taxon>
        <taxon>Araneomorphae</taxon>
        <taxon>Entelegynae</taxon>
        <taxon>Araneoidea</taxon>
        <taxon>Nephilidae</taxon>
        <taxon>Trichonephila</taxon>
    </lineage>
</organism>
<proteinExistence type="predicted"/>
<dbReference type="EMBL" id="BMAU01021280">
    <property type="protein sequence ID" value="GFY08278.1"/>
    <property type="molecule type" value="Genomic_DNA"/>
</dbReference>
<sequence>MMDLIVPIWNKSLAAELNLSPSGKELSQELFGGEISPAAEHGRSVTIESLDGKYSTSVSLLDQPKICSTLPTIRDENLLAASS</sequence>
<keyword evidence="2" id="KW-1185">Reference proteome</keyword>
<protein>
    <submittedName>
        <fullName evidence="1">Transposable element Tc1 transposase</fullName>
    </submittedName>
</protein>
<comment type="caution">
    <text evidence="1">The sequence shown here is derived from an EMBL/GenBank/DDBJ whole genome shotgun (WGS) entry which is preliminary data.</text>
</comment>
<reference evidence="1" key="1">
    <citation type="submission" date="2020-08" db="EMBL/GenBank/DDBJ databases">
        <title>Multicomponent nature underlies the extraordinary mechanical properties of spider dragline silk.</title>
        <authorList>
            <person name="Kono N."/>
            <person name="Nakamura H."/>
            <person name="Mori M."/>
            <person name="Yoshida Y."/>
            <person name="Ohtoshi R."/>
            <person name="Malay A.D."/>
            <person name="Moran D.A.P."/>
            <person name="Tomita M."/>
            <person name="Numata K."/>
            <person name="Arakawa K."/>
        </authorList>
    </citation>
    <scope>NUCLEOTIDE SEQUENCE</scope>
</reference>
<dbReference type="Proteomes" id="UP000887159">
    <property type="component" value="Unassembled WGS sequence"/>
</dbReference>
<gene>
    <name evidence="1" type="primary">X975_22733</name>
    <name evidence="1" type="ORF">TNCV_1356851</name>
</gene>
<accession>A0A8X6SBC9</accession>
<evidence type="ECO:0000313" key="1">
    <source>
        <dbReference type="EMBL" id="GFY08278.1"/>
    </source>
</evidence>
<dbReference type="AlphaFoldDB" id="A0A8X6SBC9"/>